<protein>
    <submittedName>
        <fullName evidence="1">Uncharacterized protein</fullName>
    </submittedName>
</protein>
<keyword evidence="2" id="KW-1185">Reference proteome</keyword>
<accession>A0A4Y9S7K2</accession>
<comment type="caution">
    <text evidence="1">The sequence shown here is derived from an EMBL/GenBank/DDBJ whole genome shotgun (WGS) entry which is preliminary data.</text>
</comment>
<dbReference type="Proteomes" id="UP000298438">
    <property type="component" value="Unassembled WGS sequence"/>
</dbReference>
<organism evidence="1 2">
    <name type="scientific">Zemynaea arenosa</name>
    <dbReference type="NCBI Taxonomy" id="2561931"/>
    <lineage>
        <taxon>Bacteria</taxon>
        <taxon>Pseudomonadati</taxon>
        <taxon>Pseudomonadota</taxon>
        <taxon>Betaproteobacteria</taxon>
        <taxon>Burkholderiales</taxon>
        <taxon>Oxalobacteraceae</taxon>
        <taxon>Telluria group</taxon>
        <taxon>Zemynaea</taxon>
    </lineage>
</organism>
<dbReference type="OrthoDB" id="5703812at2"/>
<proteinExistence type="predicted"/>
<evidence type="ECO:0000313" key="2">
    <source>
        <dbReference type="Proteomes" id="UP000298438"/>
    </source>
</evidence>
<sequence length="144" mass="14927">MTALATQADVEALADELTAAADAIHKRIVKELDHGKGAAVPEPDQAAYRVMLDDELVLRQRANALYAEAAAATVKTLAASQQQVIKLTQDAAEKIRTIGRISGALYVTAALGAVAGAAVTGNPVAIITALDKLRRTVKKVDAAG</sequence>
<evidence type="ECO:0000313" key="1">
    <source>
        <dbReference type="EMBL" id="TFW16018.1"/>
    </source>
</evidence>
<gene>
    <name evidence="1" type="ORF">E4L96_17275</name>
</gene>
<name>A0A4Y9S7K2_9BURK</name>
<dbReference type="AlphaFoldDB" id="A0A4Y9S7K2"/>
<reference evidence="1 2" key="1">
    <citation type="submission" date="2019-03" db="EMBL/GenBank/DDBJ databases">
        <title>Draft Genome Sequence of Massilia arenosa sp. nov., a Novel Massilia Species Isolated from a Sandy-loam Maize Soil.</title>
        <authorList>
            <person name="Raths R."/>
            <person name="Peta V."/>
            <person name="Bucking H."/>
        </authorList>
    </citation>
    <scope>NUCLEOTIDE SEQUENCE [LARGE SCALE GENOMIC DNA]</scope>
    <source>
        <strain evidence="1 2">MC02</strain>
    </source>
</reference>
<dbReference type="RefSeq" id="WP_135208458.1">
    <property type="nucleotide sequence ID" value="NZ_SPVF01000221.1"/>
</dbReference>
<dbReference type="EMBL" id="SPVF01000221">
    <property type="protein sequence ID" value="TFW16018.1"/>
    <property type="molecule type" value="Genomic_DNA"/>
</dbReference>